<dbReference type="Proteomes" id="UP000827986">
    <property type="component" value="Unassembled WGS sequence"/>
</dbReference>
<dbReference type="EMBL" id="JAHDVG010000482">
    <property type="protein sequence ID" value="KAH1173617.1"/>
    <property type="molecule type" value="Genomic_DNA"/>
</dbReference>
<comment type="caution">
    <text evidence="1">The sequence shown here is derived from an EMBL/GenBank/DDBJ whole genome shotgun (WGS) entry which is preliminary data.</text>
</comment>
<dbReference type="AlphaFoldDB" id="A0A9D3X4W6"/>
<reference evidence="1" key="1">
    <citation type="submission" date="2021-09" db="EMBL/GenBank/DDBJ databases">
        <title>The genome of Mauremys mutica provides insights into the evolution of semi-aquatic lifestyle.</title>
        <authorList>
            <person name="Gong S."/>
            <person name="Gao Y."/>
        </authorList>
    </citation>
    <scope>NUCLEOTIDE SEQUENCE</scope>
    <source>
        <strain evidence="1">MM-2020</strain>
        <tissue evidence="1">Muscle</tissue>
    </source>
</reference>
<organism evidence="1 2">
    <name type="scientific">Mauremys mutica</name>
    <name type="common">yellowpond turtle</name>
    <dbReference type="NCBI Taxonomy" id="74926"/>
    <lineage>
        <taxon>Eukaryota</taxon>
        <taxon>Metazoa</taxon>
        <taxon>Chordata</taxon>
        <taxon>Craniata</taxon>
        <taxon>Vertebrata</taxon>
        <taxon>Euteleostomi</taxon>
        <taxon>Archelosauria</taxon>
        <taxon>Testudinata</taxon>
        <taxon>Testudines</taxon>
        <taxon>Cryptodira</taxon>
        <taxon>Durocryptodira</taxon>
        <taxon>Testudinoidea</taxon>
        <taxon>Geoemydidae</taxon>
        <taxon>Geoemydinae</taxon>
        <taxon>Mauremys</taxon>
    </lineage>
</organism>
<proteinExistence type="predicted"/>
<keyword evidence="2" id="KW-1185">Reference proteome</keyword>
<accession>A0A9D3X4W6</accession>
<sequence length="144" mass="14543">METGQPQAEPAGHPAASRGLSLPCVGCQTQLSGQAWSWRTVHSLPACTVAYSTPPSARLAWAGLHVAQTEPKSLCLSLRGVPAGALGLTGTVCQGNKGTCCLASVAPLKAAGGLLSPWSEPMTCTCAASSLPSLAPGYVLRSVS</sequence>
<evidence type="ECO:0000313" key="2">
    <source>
        <dbReference type="Proteomes" id="UP000827986"/>
    </source>
</evidence>
<name>A0A9D3X4W6_9SAUR</name>
<evidence type="ECO:0000313" key="1">
    <source>
        <dbReference type="EMBL" id="KAH1173617.1"/>
    </source>
</evidence>
<gene>
    <name evidence="1" type="ORF">KIL84_017456</name>
</gene>
<protein>
    <submittedName>
        <fullName evidence="1">Uncharacterized protein</fullName>
    </submittedName>
</protein>